<dbReference type="RefSeq" id="XP_002902799.1">
    <property type="nucleotide sequence ID" value="XM_002902753.1"/>
</dbReference>
<keyword evidence="1" id="KW-1133">Transmembrane helix</keyword>
<keyword evidence="3" id="KW-1185">Reference proteome</keyword>
<feature type="transmembrane region" description="Helical" evidence="1">
    <location>
        <begin position="53"/>
        <end position="73"/>
    </location>
</feature>
<keyword evidence="1" id="KW-0472">Membrane</keyword>
<dbReference type="InParanoid" id="D0ND12"/>
<keyword evidence="1" id="KW-0812">Transmembrane</keyword>
<protein>
    <submittedName>
        <fullName evidence="2">Uncharacterized protein</fullName>
    </submittedName>
</protein>
<dbReference type="AlphaFoldDB" id="D0ND12"/>
<proteinExistence type="predicted"/>
<reference evidence="3" key="1">
    <citation type="journal article" date="2009" name="Nature">
        <title>Genome sequence and analysis of the Irish potato famine pathogen Phytophthora infestans.</title>
        <authorList>
            <consortium name="The Broad Institute Genome Sequencing Platform"/>
            <person name="Haas B.J."/>
            <person name="Kamoun S."/>
            <person name="Zody M.C."/>
            <person name="Jiang R.H."/>
            <person name="Handsaker R.E."/>
            <person name="Cano L.M."/>
            <person name="Grabherr M."/>
            <person name="Kodira C.D."/>
            <person name="Raffaele S."/>
            <person name="Torto-Alalibo T."/>
            <person name="Bozkurt T.O."/>
            <person name="Ah-Fong A.M."/>
            <person name="Alvarado L."/>
            <person name="Anderson V.L."/>
            <person name="Armstrong M.R."/>
            <person name="Avrova A."/>
            <person name="Baxter L."/>
            <person name="Beynon J."/>
            <person name="Boevink P.C."/>
            <person name="Bollmann S.R."/>
            <person name="Bos J.I."/>
            <person name="Bulone V."/>
            <person name="Cai G."/>
            <person name="Cakir C."/>
            <person name="Carrington J.C."/>
            <person name="Chawner M."/>
            <person name="Conti L."/>
            <person name="Costanzo S."/>
            <person name="Ewan R."/>
            <person name="Fahlgren N."/>
            <person name="Fischbach M.A."/>
            <person name="Fugelstad J."/>
            <person name="Gilroy E.M."/>
            <person name="Gnerre S."/>
            <person name="Green P.J."/>
            <person name="Grenville-Briggs L.J."/>
            <person name="Griffith J."/>
            <person name="Grunwald N.J."/>
            <person name="Horn K."/>
            <person name="Horner N.R."/>
            <person name="Hu C.H."/>
            <person name="Huitema E."/>
            <person name="Jeong D.H."/>
            <person name="Jones A.M."/>
            <person name="Jones J.D."/>
            <person name="Jones R.W."/>
            <person name="Karlsson E.K."/>
            <person name="Kunjeti S.G."/>
            <person name="Lamour K."/>
            <person name="Liu Z."/>
            <person name="Ma L."/>
            <person name="Maclean D."/>
            <person name="Chibucos M.C."/>
            <person name="McDonald H."/>
            <person name="McWalters J."/>
            <person name="Meijer H.J."/>
            <person name="Morgan W."/>
            <person name="Morris P.F."/>
            <person name="Munro C.A."/>
            <person name="O'Neill K."/>
            <person name="Ospina-Giraldo M."/>
            <person name="Pinzon A."/>
            <person name="Pritchard L."/>
            <person name="Ramsahoye B."/>
            <person name="Ren Q."/>
            <person name="Restrepo S."/>
            <person name="Roy S."/>
            <person name="Sadanandom A."/>
            <person name="Savidor A."/>
            <person name="Schornack S."/>
            <person name="Schwartz D.C."/>
            <person name="Schumann U.D."/>
            <person name="Schwessinger B."/>
            <person name="Seyer L."/>
            <person name="Sharpe T."/>
            <person name="Silvar C."/>
            <person name="Song J."/>
            <person name="Studholme D.J."/>
            <person name="Sykes S."/>
            <person name="Thines M."/>
            <person name="van de Vondervoort P.J."/>
            <person name="Phuntumart V."/>
            <person name="Wawra S."/>
            <person name="Weide R."/>
            <person name="Win J."/>
            <person name="Young C."/>
            <person name="Zhou S."/>
            <person name="Fry W."/>
            <person name="Meyers B.C."/>
            <person name="van West P."/>
            <person name="Ristaino J."/>
            <person name="Govers F."/>
            <person name="Birch P.R."/>
            <person name="Whisson S.C."/>
            <person name="Judelson H.S."/>
            <person name="Nusbaum C."/>
        </authorList>
    </citation>
    <scope>NUCLEOTIDE SEQUENCE [LARGE SCALE GENOMIC DNA]</scope>
    <source>
        <strain evidence="3">T30-4</strain>
    </source>
</reference>
<dbReference type="EMBL" id="DS028133">
    <property type="protein sequence ID" value="EEY55969.1"/>
    <property type="molecule type" value="Genomic_DNA"/>
</dbReference>
<evidence type="ECO:0000313" key="3">
    <source>
        <dbReference type="Proteomes" id="UP000006643"/>
    </source>
</evidence>
<dbReference type="VEuPathDB" id="FungiDB:PITG_08716"/>
<name>D0ND12_PHYIT</name>
<dbReference type="GeneID" id="9461687"/>
<dbReference type="OrthoDB" id="123404at2759"/>
<dbReference type="Proteomes" id="UP000006643">
    <property type="component" value="Unassembled WGS sequence"/>
</dbReference>
<accession>D0ND12</accession>
<organism evidence="2 3">
    <name type="scientific">Phytophthora infestans (strain T30-4)</name>
    <name type="common">Potato late blight agent</name>
    <dbReference type="NCBI Taxonomy" id="403677"/>
    <lineage>
        <taxon>Eukaryota</taxon>
        <taxon>Sar</taxon>
        <taxon>Stramenopiles</taxon>
        <taxon>Oomycota</taxon>
        <taxon>Peronosporomycetes</taxon>
        <taxon>Peronosporales</taxon>
        <taxon>Peronosporaceae</taxon>
        <taxon>Phytophthora</taxon>
    </lineage>
</organism>
<evidence type="ECO:0000256" key="1">
    <source>
        <dbReference type="SAM" id="Phobius"/>
    </source>
</evidence>
<sequence>MSTPLKALIQERLRAKMVCRGAEYDLDDFYECNSASVDVPTRHLQPLTAPAKVTTTGIAILATIASSIVMRVFMTIINSTTKETNANDRIITIVSVSCHRAMNTHLDALVDSNVRIVLLFRPGIAPSMGHRGANLVQ</sequence>
<gene>
    <name evidence="2" type="ORF">PITG_08716</name>
</gene>
<dbReference type="KEGG" id="pif:PITG_08716"/>
<evidence type="ECO:0000313" key="2">
    <source>
        <dbReference type="EMBL" id="EEY55969.1"/>
    </source>
</evidence>
<dbReference type="HOGENOM" id="CLU_1869142_0_0_1"/>